<sequence>MDNEILYRLADSMDAEKFKLLNDLFNGPDTNDIEDIRKHLGNIESERVLVAEYKGNLIGFCCGQLIKSVCYKTYSFELTEIYVEEDYQKKGVGKGLIEHVEFYCNKNNIRKIELLTGSQNFNAQSFYEHLGYTKTNQIHYKKRISELNEKV</sequence>
<dbReference type="PROSITE" id="PS51186">
    <property type="entry name" value="GNAT"/>
    <property type="match status" value="1"/>
</dbReference>
<dbReference type="Gene3D" id="3.40.630.30">
    <property type="match status" value="1"/>
</dbReference>
<dbReference type="CDD" id="cd04301">
    <property type="entry name" value="NAT_SF"/>
    <property type="match status" value="1"/>
</dbReference>
<dbReference type="RefSeq" id="WP_200272968.1">
    <property type="nucleotide sequence ID" value="NZ_JAENHN010000059.1"/>
</dbReference>
<evidence type="ECO:0000259" key="2">
    <source>
        <dbReference type="PROSITE" id="PS51186"/>
    </source>
</evidence>
<evidence type="ECO:0000313" key="4">
    <source>
        <dbReference type="Proteomes" id="UP000596739"/>
    </source>
</evidence>
<comment type="caution">
    <text evidence="3">The sequence shown here is derived from an EMBL/GenBank/DDBJ whole genome shotgun (WGS) entry which is preliminary data.</text>
</comment>
<dbReference type="InterPro" id="IPR016181">
    <property type="entry name" value="Acyl_CoA_acyltransferase"/>
</dbReference>
<gene>
    <name evidence="3" type="ORF">JHL18_21205</name>
</gene>
<dbReference type="Pfam" id="PF00583">
    <property type="entry name" value="Acetyltransf_1"/>
    <property type="match status" value="1"/>
</dbReference>
<keyword evidence="1" id="KW-0808">Transferase</keyword>
<dbReference type="InterPro" id="IPR050769">
    <property type="entry name" value="NAT_camello-type"/>
</dbReference>
<proteinExistence type="predicted"/>
<keyword evidence="4" id="KW-1185">Reference proteome</keyword>
<evidence type="ECO:0000256" key="1">
    <source>
        <dbReference type="ARBA" id="ARBA00022679"/>
    </source>
</evidence>
<dbReference type="EMBL" id="JAENHN010000059">
    <property type="protein sequence ID" value="MBK1813143.1"/>
    <property type="molecule type" value="Genomic_DNA"/>
</dbReference>
<feature type="domain" description="N-acetyltransferase" evidence="2">
    <location>
        <begin position="5"/>
        <end position="151"/>
    </location>
</feature>
<organism evidence="3 4">
    <name type="scientific">Clostridium yunnanense</name>
    <dbReference type="NCBI Taxonomy" id="2800325"/>
    <lineage>
        <taxon>Bacteria</taxon>
        <taxon>Bacillati</taxon>
        <taxon>Bacillota</taxon>
        <taxon>Clostridia</taxon>
        <taxon>Eubacteriales</taxon>
        <taxon>Clostridiaceae</taxon>
        <taxon>Clostridium</taxon>
    </lineage>
</organism>
<reference evidence="4" key="1">
    <citation type="submission" date="2021-01" db="EMBL/GenBank/DDBJ databases">
        <title>Genome public.</title>
        <authorList>
            <person name="Liu C."/>
            <person name="Sun Q."/>
        </authorList>
    </citation>
    <scope>NUCLEOTIDE SEQUENCE [LARGE SCALE GENOMIC DNA]</scope>
    <source>
        <strain evidence="4">YIM B02505</strain>
    </source>
</reference>
<dbReference type="SUPFAM" id="SSF55729">
    <property type="entry name" value="Acyl-CoA N-acyltransferases (Nat)"/>
    <property type="match status" value="1"/>
</dbReference>
<dbReference type="PANTHER" id="PTHR13947:SF37">
    <property type="entry name" value="LD18367P"/>
    <property type="match status" value="1"/>
</dbReference>
<dbReference type="Proteomes" id="UP000596739">
    <property type="component" value="Unassembled WGS sequence"/>
</dbReference>
<protein>
    <submittedName>
        <fullName evidence="3">GNAT family N-acetyltransferase</fullName>
    </submittedName>
</protein>
<dbReference type="InterPro" id="IPR000182">
    <property type="entry name" value="GNAT_dom"/>
</dbReference>
<accession>A0ABS1EUT6</accession>
<dbReference type="PANTHER" id="PTHR13947">
    <property type="entry name" value="GNAT FAMILY N-ACETYLTRANSFERASE"/>
    <property type="match status" value="1"/>
</dbReference>
<evidence type="ECO:0000313" key="3">
    <source>
        <dbReference type="EMBL" id="MBK1813143.1"/>
    </source>
</evidence>
<name>A0ABS1EUT6_9CLOT</name>